<dbReference type="InterPro" id="IPR025018">
    <property type="entry name" value="DUF3953"/>
</dbReference>
<keyword evidence="1" id="KW-0812">Transmembrane</keyword>
<evidence type="ECO:0000256" key="1">
    <source>
        <dbReference type="SAM" id="Phobius"/>
    </source>
</evidence>
<dbReference type="AlphaFoldDB" id="A0A3L7JTR1"/>
<evidence type="ECO:0000313" key="2">
    <source>
        <dbReference type="EMBL" id="RLQ93665.1"/>
    </source>
</evidence>
<reference evidence="2 3" key="1">
    <citation type="submission" date="2018-10" db="EMBL/GenBank/DDBJ databases">
        <title>Falsibacillus sp. genome draft.</title>
        <authorList>
            <person name="Shi S."/>
        </authorList>
    </citation>
    <scope>NUCLEOTIDE SEQUENCE [LARGE SCALE GENOMIC DNA]</scope>
    <source>
        <strain evidence="2 3">GY 10110</strain>
    </source>
</reference>
<dbReference type="Proteomes" id="UP000276770">
    <property type="component" value="Unassembled WGS sequence"/>
</dbReference>
<feature type="transmembrane region" description="Helical" evidence="1">
    <location>
        <begin position="7"/>
        <end position="22"/>
    </location>
</feature>
<keyword evidence="1" id="KW-1133">Transmembrane helix</keyword>
<protein>
    <submittedName>
        <fullName evidence="2">DUF3953 domain-containing protein</fullName>
    </submittedName>
</protein>
<dbReference type="Pfam" id="PF13129">
    <property type="entry name" value="DUF3953"/>
    <property type="match status" value="1"/>
</dbReference>
<gene>
    <name evidence="2" type="ORF">D9X91_16925</name>
</gene>
<proteinExistence type="predicted"/>
<keyword evidence="1" id="KW-0472">Membrane</keyword>
<accession>A0A3L7JTR1</accession>
<dbReference type="RefSeq" id="WP_121681835.1">
    <property type="nucleotide sequence ID" value="NZ_RCVZ01000013.1"/>
</dbReference>
<comment type="caution">
    <text evidence="2">The sequence shown here is derived from an EMBL/GenBank/DDBJ whole genome shotgun (WGS) entry which is preliminary data.</text>
</comment>
<evidence type="ECO:0000313" key="3">
    <source>
        <dbReference type="Proteomes" id="UP000276770"/>
    </source>
</evidence>
<dbReference type="OrthoDB" id="2456396at2"/>
<organism evidence="2 3">
    <name type="scientific">Falsibacillus albus</name>
    <dbReference type="NCBI Taxonomy" id="2478915"/>
    <lineage>
        <taxon>Bacteria</taxon>
        <taxon>Bacillati</taxon>
        <taxon>Bacillota</taxon>
        <taxon>Bacilli</taxon>
        <taxon>Bacillales</taxon>
        <taxon>Bacillaceae</taxon>
        <taxon>Falsibacillus</taxon>
    </lineage>
</organism>
<sequence>MLRYIRYVLSIIVVASAAYELLAKNFEFHHYIMFFLGLTMLVLGIEEYQRNKKGIGLLLVGVFLFLMVASVQGFLLH</sequence>
<feature type="transmembrane region" description="Helical" evidence="1">
    <location>
        <begin position="57"/>
        <end position="76"/>
    </location>
</feature>
<keyword evidence="3" id="KW-1185">Reference proteome</keyword>
<feature type="transmembrane region" description="Helical" evidence="1">
    <location>
        <begin position="28"/>
        <end position="45"/>
    </location>
</feature>
<name>A0A3L7JTR1_9BACI</name>
<dbReference type="EMBL" id="RCVZ01000013">
    <property type="protein sequence ID" value="RLQ93665.1"/>
    <property type="molecule type" value="Genomic_DNA"/>
</dbReference>